<dbReference type="PIRSF" id="PIRSF030561">
    <property type="entry name" value="UCP030561"/>
    <property type="match status" value="1"/>
</dbReference>
<dbReference type="InterPro" id="IPR032710">
    <property type="entry name" value="NTF2-like_dom_sf"/>
</dbReference>
<name>A0ABW9YZE4_9HYPH</name>
<gene>
    <name evidence="2" type="ORF">GR303_15535</name>
</gene>
<sequence length="127" mass="14262">MSKDGNSSDPTRIVQGQLDAYNAKDIDRFMSYWAEDAQYFAFPSDLLAQGAEQIRERHVARFKEPNLFGQLVSRINVGNLVIDREVVTRTFPEGPGRVDVIGIYEISGDRIAKAWFKMGAPVLDQAP</sequence>
<accession>A0ABW9YZE4</accession>
<evidence type="ECO:0000259" key="1">
    <source>
        <dbReference type="Pfam" id="PF12680"/>
    </source>
</evidence>
<dbReference type="InterPro" id="IPR037401">
    <property type="entry name" value="SnoaL-like"/>
</dbReference>
<evidence type="ECO:0000313" key="3">
    <source>
        <dbReference type="Proteomes" id="UP000818323"/>
    </source>
</evidence>
<dbReference type="EMBL" id="JAAAXJ010000008">
    <property type="protein sequence ID" value="NBJ25769.1"/>
    <property type="molecule type" value="Genomic_DNA"/>
</dbReference>
<keyword evidence="3" id="KW-1185">Reference proteome</keyword>
<dbReference type="InterPro" id="IPR008317">
    <property type="entry name" value="UCP030561"/>
</dbReference>
<dbReference type="Proteomes" id="UP000818323">
    <property type="component" value="Unassembled WGS sequence"/>
</dbReference>
<dbReference type="Gene3D" id="3.10.450.50">
    <property type="match status" value="1"/>
</dbReference>
<evidence type="ECO:0000313" key="2">
    <source>
        <dbReference type="EMBL" id="NBJ25769.1"/>
    </source>
</evidence>
<reference evidence="2 3" key="1">
    <citation type="submission" date="2020-01" db="EMBL/GenBank/DDBJ databases">
        <title>Microvirga sp. nov., an arsenate reduction bacterium isolated from Tibet hotspring sediments.</title>
        <authorList>
            <person name="Yuan C.-G."/>
        </authorList>
    </citation>
    <scope>NUCLEOTIDE SEQUENCE [LARGE SCALE GENOMIC DNA]</scope>
    <source>
        <strain evidence="2 3">SYSU G3D203</strain>
    </source>
</reference>
<comment type="caution">
    <text evidence="2">The sequence shown here is derived from an EMBL/GenBank/DDBJ whole genome shotgun (WGS) entry which is preliminary data.</text>
</comment>
<dbReference type="SUPFAM" id="SSF54427">
    <property type="entry name" value="NTF2-like"/>
    <property type="match status" value="1"/>
</dbReference>
<dbReference type="RefSeq" id="WP_161723903.1">
    <property type="nucleotide sequence ID" value="NZ_JAAAXI010000011.1"/>
</dbReference>
<proteinExistence type="predicted"/>
<protein>
    <submittedName>
        <fullName evidence="2">Steroid delta-isomerase</fullName>
    </submittedName>
</protein>
<feature type="domain" description="SnoaL-like" evidence="1">
    <location>
        <begin position="14"/>
        <end position="113"/>
    </location>
</feature>
<dbReference type="Pfam" id="PF12680">
    <property type="entry name" value="SnoaL_2"/>
    <property type="match status" value="1"/>
</dbReference>
<organism evidence="2 3">
    <name type="scientific">Microvirga arsenatis</name>
    <dbReference type="NCBI Taxonomy" id="2692265"/>
    <lineage>
        <taxon>Bacteria</taxon>
        <taxon>Pseudomonadati</taxon>
        <taxon>Pseudomonadota</taxon>
        <taxon>Alphaproteobacteria</taxon>
        <taxon>Hyphomicrobiales</taxon>
        <taxon>Methylobacteriaceae</taxon>
        <taxon>Microvirga</taxon>
    </lineage>
</organism>